<dbReference type="InterPro" id="IPR035906">
    <property type="entry name" value="MetI-like_sf"/>
</dbReference>
<dbReference type="STRING" id="391735.Veis_4724"/>
<evidence type="ECO:0000256" key="3">
    <source>
        <dbReference type="ARBA" id="ARBA00022475"/>
    </source>
</evidence>
<evidence type="ECO:0000256" key="6">
    <source>
        <dbReference type="ARBA" id="ARBA00023136"/>
    </source>
</evidence>
<dbReference type="eggNOG" id="COG1173">
    <property type="taxonomic scope" value="Bacteria"/>
</dbReference>
<feature type="transmembrane region" description="Helical" evidence="7">
    <location>
        <begin position="73"/>
        <end position="97"/>
    </location>
</feature>
<evidence type="ECO:0000256" key="7">
    <source>
        <dbReference type="RuleBase" id="RU363032"/>
    </source>
</evidence>
<dbReference type="RefSeq" id="WP_011812397.1">
    <property type="nucleotide sequence ID" value="NC_008786.1"/>
</dbReference>
<dbReference type="GeneID" id="76462997"/>
<proteinExistence type="inferred from homology"/>
<dbReference type="SUPFAM" id="SSF161098">
    <property type="entry name" value="MetI-like"/>
    <property type="match status" value="1"/>
</dbReference>
<gene>
    <name evidence="9" type="ordered locus">Veis_4724</name>
</gene>
<dbReference type="PROSITE" id="PS50928">
    <property type="entry name" value="ABC_TM1"/>
    <property type="match status" value="1"/>
</dbReference>
<dbReference type="InterPro" id="IPR000515">
    <property type="entry name" value="MetI-like"/>
</dbReference>
<keyword evidence="10" id="KW-1185">Reference proteome</keyword>
<feature type="transmembrane region" description="Helical" evidence="7">
    <location>
        <begin position="235"/>
        <end position="258"/>
    </location>
</feature>
<dbReference type="EMBL" id="CP000542">
    <property type="protein sequence ID" value="ABM60419.1"/>
    <property type="molecule type" value="Genomic_DNA"/>
</dbReference>
<dbReference type="GO" id="GO:0055085">
    <property type="term" value="P:transmembrane transport"/>
    <property type="evidence" value="ECO:0007669"/>
    <property type="project" value="InterPro"/>
</dbReference>
<comment type="similarity">
    <text evidence="7">Belongs to the binding-protein-dependent transport system permease family.</text>
</comment>
<dbReference type="Pfam" id="PF00528">
    <property type="entry name" value="BPD_transp_1"/>
    <property type="match status" value="1"/>
</dbReference>
<evidence type="ECO:0000256" key="5">
    <source>
        <dbReference type="ARBA" id="ARBA00022989"/>
    </source>
</evidence>
<feature type="transmembrane region" description="Helical" evidence="7">
    <location>
        <begin position="104"/>
        <end position="127"/>
    </location>
</feature>
<evidence type="ECO:0000313" key="9">
    <source>
        <dbReference type="EMBL" id="ABM60419.1"/>
    </source>
</evidence>
<organism evidence="9 10">
    <name type="scientific">Verminephrobacter eiseniae (strain EF01-2)</name>
    <dbReference type="NCBI Taxonomy" id="391735"/>
    <lineage>
        <taxon>Bacteria</taxon>
        <taxon>Pseudomonadati</taxon>
        <taxon>Pseudomonadota</taxon>
        <taxon>Betaproteobacteria</taxon>
        <taxon>Burkholderiales</taxon>
        <taxon>Comamonadaceae</taxon>
        <taxon>Verminephrobacter</taxon>
    </lineage>
</organism>
<feature type="transmembrane region" description="Helical" evidence="7">
    <location>
        <begin position="133"/>
        <end position="151"/>
    </location>
</feature>
<dbReference type="OrthoDB" id="9783218at2"/>
<reference evidence="10" key="1">
    <citation type="submission" date="2006-12" db="EMBL/GenBank/DDBJ databases">
        <title>Complete sequence of chromosome 1 of Verminephrobacter eiseniae EF01-2.</title>
        <authorList>
            <person name="Copeland A."/>
            <person name="Lucas S."/>
            <person name="Lapidus A."/>
            <person name="Barry K."/>
            <person name="Detter J.C."/>
            <person name="Glavina del Rio T."/>
            <person name="Dalin E."/>
            <person name="Tice H."/>
            <person name="Pitluck S."/>
            <person name="Chertkov O."/>
            <person name="Brettin T."/>
            <person name="Bruce D."/>
            <person name="Han C."/>
            <person name="Tapia R."/>
            <person name="Gilna P."/>
            <person name="Schmutz J."/>
            <person name="Larimer F."/>
            <person name="Land M."/>
            <person name="Hauser L."/>
            <person name="Kyrpides N."/>
            <person name="Kim E."/>
            <person name="Stahl D."/>
            <person name="Richardson P."/>
        </authorList>
    </citation>
    <scope>NUCLEOTIDE SEQUENCE [LARGE SCALE GENOMIC DNA]</scope>
    <source>
        <strain evidence="10">EF01-2</strain>
    </source>
</reference>
<feature type="domain" description="ABC transmembrane type-1" evidence="8">
    <location>
        <begin position="69"/>
        <end position="258"/>
    </location>
</feature>
<accession>A1WS12</accession>
<keyword evidence="5 7" id="KW-1133">Transmembrane helix</keyword>
<dbReference type="AlphaFoldDB" id="A1WS12"/>
<sequence length="273" mass="29073">MKKFCTPQALLGLLLIALMLGAALLALVWTPHDPLKISFSARLQPPGAEWPLGTDEFGRDELSRLMSGAANSLWISLLTVLLAIVAGTGIGVVTGFVRGWPDRIVMAFINALLAFPGLLLALALLAVLGANQYGIILALGLAYTPSVARIVRGTVLSLREKEFIASSRVLGNSELYTMLRHILPNCIAPLTVLATSMFGWVILAESALSFLGLGVPPPAPTWGNMLASARPYMAQATYLSIFPGLCIALTLLGINFLGDAVRDLLDPRMKGLP</sequence>
<name>A1WS12_VEREI</name>
<keyword evidence="3" id="KW-1003">Cell membrane</keyword>
<comment type="subcellular location">
    <subcellularLocation>
        <location evidence="1 7">Cell membrane</location>
        <topology evidence="1 7">Multi-pass membrane protein</topology>
    </subcellularLocation>
</comment>
<dbReference type="PANTHER" id="PTHR43386:SF1">
    <property type="entry name" value="D,D-DIPEPTIDE TRANSPORT SYSTEM PERMEASE PROTEIN DDPC-RELATED"/>
    <property type="match status" value="1"/>
</dbReference>
<feature type="transmembrane region" description="Helical" evidence="7">
    <location>
        <begin position="187"/>
        <end position="215"/>
    </location>
</feature>
<dbReference type="InterPro" id="IPR050366">
    <property type="entry name" value="BP-dependent_transpt_permease"/>
</dbReference>
<dbReference type="Gene3D" id="1.10.3720.10">
    <property type="entry name" value="MetI-like"/>
    <property type="match status" value="1"/>
</dbReference>
<dbReference type="PANTHER" id="PTHR43386">
    <property type="entry name" value="OLIGOPEPTIDE TRANSPORT SYSTEM PERMEASE PROTEIN APPC"/>
    <property type="match status" value="1"/>
</dbReference>
<evidence type="ECO:0000256" key="2">
    <source>
        <dbReference type="ARBA" id="ARBA00022448"/>
    </source>
</evidence>
<keyword evidence="2 7" id="KW-0813">Transport</keyword>
<evidence type="ECO:0000256" key="1">
    <source>
        <dbReference type="ARBA" id="ARBA00004651"/>
    </source>
</evidence>
<evidence type="ECO:0000256" key="4">
    <source>
        <dbReference type="ARBA" id="ARBA00022692"/>
    </source>
</evidence>
<dbReference type="Proteomes" id="UP000000374">
    <property type="component" value="Chromosome"/>
</dbReference>
<evidence type="ECO:0000313" key="10">
    <source>
        <dbReference type="Proteomes" id="UP000000374"/>
    </source>
</evidence>
<dbReference type="GO" id="GO:0005886">
    <property type="term" value="C:plasma membrane"/>
    <property type="evidence" value="ECO:0007669"/>
    <property type="project" value="UniProtKB-SubCell"/>
</dbReference>
<keyword evidence="4 7" id="KW-0812">Transmembrane</keyword>
<keyword evidence="6 7" id="KW-0472">Membrane</keyword>
<dbReference type="HOGENOM" id="CLU_028518_1_1_4"/>
<evidence type="ECO:0000259" key="8">
    <source>
        <dbReference type="PROSITE" id="PS50928"/>
    </source>
</evidence>
<dbReference type="KEGG" id="vei:Veis_4724"/>
<dbReference type="CDD" id="cd06261">
    <property type="entry name" value="TM_PBP2"/>
    <property type="match status" value="1"/>
</dbReference>
<protein>
    <submittedName>
        <fullName evidence="9">Binding-protein-dependent transport systems inner membrane component</fullName>
    </submittedName>
</protein>